<dbReference type="SUPFAM" id="SSF141571">
    <property type="entry name" value="Pentapeptide repeat-like"/>
    <property type="match status" value="1"/>
</dbReference>
<organism evidence="9 10">
    <name type="scientific">Salmonella enterica subsp. enterica serovar Daytona</name>
    <dbReference type="NCBI Taxonomy" id="1962639"/>
    <lineage>
        <taxon>Bacteria</taxon>
        <taxon>Pseudomonadati</taxon>
        <taxon>Pseudomonadota</taxon>
        <taxon>Gammaproteobacteria</taxon>
        <taxon>Enterobacterales</taxon>
        <taxon>Enterobacteriaceae</taxon>
        <taxon>Salmonella</taxon>
    </lineage>
</organism>
<dbReference type="GO" id="GO:0005576">
    <property type="term" value="C:extracellular region"/>
    <property type="evidence" value="ECO:0007669"/>
    <property type="project" value="UniProtKB-SubCell"/>
</dbReference>
<keyword evidence="6" id="KW-0843">Virulence</keyword>
<evidence type="ECO:0000313" key="9">
    <source>
        <dbReference type="EMBL" id="VDY43395.1"/>
    </source>
</evidence>
<dbReference type="AlphaFoldDB" id="A0A447JK02"/>
<dbReference type="Gene3D" id="2.160.20.80">
    <property type="entry name" value="E3 ubiquitin-protein ligase SopA"/>
    <property type="match status" value="1"/>
</dbReference>
<keyword evidence="4" id="KW-0677">Repeat</keyword>
<dbReference type="PANTHER" id="PTHR14136:SF17">
    <property type="entry name" value="BTB_POZ DOMAIN-CONTAINING PROTEIN KCTD9"/>
    <property type="match status" value="1"/>
</dbReference>
<reference evidence="9 10" key="1">
    <citation type="submission" date="2018-12" db="EMBL/GenBank/DDBJ databases">
        <authorList>
            <consortium name="Pathogen Informatics"/>
        </authorList>
    </citation>
    <scope>NUCLEOTIDE SEQUENCE [LARGE SCALE GENOMIC DNA]</scope>
    <source>
        <strain evidence="9 10">NCTC7102</strain>
    </source>
</reference>
<dbReference type="Pfam" id="PF00805">
    <property type="entry name" value="Pentapeptide"/>
    <property type="match status" value="1"/>
</dbReference>
<evidence type="ECO:0000256" key="2">
    <source>
        <dbReference type="ARBA" id="ARBA00004613"/>
    </source>
</evidence>
<dbReference type="FunFam" id="2.160.20.80:FF:000007">
    <property type="entry name" value="SPI-2 type III secretion system effector PipB"/>
    <property type="match status" value="1"/>
</dbReference>
<dbReference type="NCBIfam" id="NF011744">
    <property type="entry name" value="PRK15197.1"/>
    <property type="match status" value="1"/>
</dbReference>
<dbReference type="GO" id="GO:0033644">
    <property type="term" value="C:host cell membrane"/>
    <property type="evidence" value="ECO:0007669"/>
    <property type="project" value="UniProtKB-SubCell"/>
</dbReference>
<keyword evidence="5" id="KW-1043">Host membrane</keyword>
<dbReference type="Gene3D" id="3.30.2450.10">
    <property type="entry name" value="Secreted effector protein pipB2"/>
    <property type="match status" value="1"/>
</dbReference>
<evidence type="ECO:0000256" key="6">
    <source>
        <dbReference type="ARBA" id="ARBA00023026"/>
    </source>
</evidence>
<dbReference type="Proteomes" id="UP000281393">
    <property type="component" value="Chromosome"/>
</dbReference>
<evidence type="ECO:0000256" key="1">
    <source>
        <dbReference type="ARBA" id="ARBA00004551"/>
    </source>
</evidence>
<comment type="subcellular location">
    <subcellularLocation>
        <location evidence="1">Host membrane</location>
    </subcellularLocation>
    <subcellularLocation>
        <location evidence="2">Secreted</location>
    </subcellularLocation>
</comment>
<dbReference type="InterPro" id="IPR048984">
    <property type="entry name" value="PipB2_N"/>
</dbReference>
<gene>
    <name evidence="9" type="primary">pipB2_3</name>
    <name evidence="9" type="ORF">NCTC7102_03746</name>
</gene>
<dbReference type="EMBL" id="LR133909">
    <property type="protein sequence ID" value="VDY43395.1"/>
    <property type="molecule type" value="Genomic_DNA"/>
</dbReference>
<evidence type="ECO:0000256" key="5">
    <source>
        <dbReference type="ARBA" id="ARBA00022870"/>
    </source>
</evidence>
<evidence type="ECO:0000259" key="8">
    <source>
        <dbReference type="Pfam" id="PF21684"/>
    </source>
</evidence>
<evidence type="ECO:0000256" key="7">
    <source>
        <dbReference type="ARBA" id="ARBA00023136"/>
    </source>
</evidence>
<feature type="domain" description="Secreted effector protein PipB2 N-terminal" evidence="8">
    <location>
        <begin position="29"/>
        <end position="136"/>
    </location>
</feature>
<accession>A0A447JK02</accession>
<dbReference type="InterPro" id="IPR001646">
    <property type="entry name" value="5peptide_repeat"/>
</dbReference>
<evidence type="ECO:0000256" key="4">
    <source>
        <dbReference type="ARBA" id="ARBA00022737"/>
    </source>
</evidence>
<keyword evidence="3" id="KW-0964">Secreted</keyword>
<evidence type="ECO:0000313" key="10">
    <source>
        <dbReference type="Proteomes" id="UP000281393"/>
    </source>
</evidence>
<keyword evidence="7" id="KW-0472">Membrane</keyword>
<dbReference type="InterPro" id="IPR051082">
    <property type="entry name" value="Pentapeptide-BTB/POZ_domain"/>
</dbReference>
<name>A0A447JK02_SALET</name>
<dbReference type="PANTHER" id="PTHR14136">
    <property type="entry name" value="BTB_POZ DOMAIN-CONTAINING PROTEIN KCTD9"/>
    <property type="match status" value="1"/>
</dbReference>
<proteinExistence type="predicted"/>
<dbReference type="Pfam" id="PF21684">
    <property type="entry name" value="PipB2_N"/>
    <property type="match status" value="1"/>
</dbReference>
<protein>
    <submittedName>
        <fullName evidence="9">Effector protein PipB</fullName>
    </submittedName>
</protein>
<sequence length="313" mass="34403">MPITNASPENILRYLHAAGTGTKEAMKSATSPRGILEWFVNFFTCGGVRRSNERCFREVIGKLTTSLLYVNKNAFFDGNKIFLEDVNGCTICLSCGAASENTDPMVIIEVNKNGKTVTDKVDSERFWNVCRMLKLMSKHNIQQPDSLITEDGFLNLRGVNLAHKDFQGEDLSDIDASDADFRETNLSNVNLVGANLCCANLHAVNLMGSNMTKANLTHADLTCANMSGVNLTAAILFGSDLTDTKLNGAKLDKIALTLAKALTGADLTGSQHTPTPLPDYNDRTLFPHPIFLVEIKGFYKQEVFKQRPPCFIK</sequence>
<evidence type="ECO:0000256" key="3">
    <source>
        <dbReference type="ARBA" id="ARBA00022525"/>
    </source>
</evidence>